<name>A0AAW1SE04_9CHLO</name>
<organism evidence="1 2">
    <name type="scientific">Apatococcus fuscideae</name>
    <dbReference type="NCBI Taxonomy" id="2026836"/>
    <lineage>
        <taxon>Eukaryota</taxon>
        <taxon>Viridiplantae</taxon>
        <taxon>Chlorophyta</taxon>
        <taxon>core chlorophytes</taxon>
        <taxon>Trebouxiophyceae</taxon>
        <taxon>Chlorellales</taxon>
        <taxon>Chlorellaceae</taxon>
        <taxon>Apatococcus</taxon>
    </lineage>
</organism>
<evidence type="ECO:0000313" key="2">
    <source>
        <dbReference type="Proteomes" id="UP001485043"/>
    </source>
</evidence>
<sequence length="14" mass="1587">MVPRKTLQLPTSSE</sequence>
<keyword evidence="2" id="KW-1185">Reference proteome</keyword>
<proteinExistence type="predicted"/>
<protein>
    <submittedName>
        <fullName evidence="1">Uncharacterized protein</fullName>
    </submittedName>
</protein>
<dbReference type="Proteomes" id="UP001485043">
    <property type="component" value="Unassembled WGS sequence"/>
</dbReference>
<dbReference type="EMBL" id="JALJOV010001672">
    <property type="protein sequence ID" value="KAK9843868.1"/>
    <property type="molecule type" value="Genomic_DNA"/>
</dbReference>
<feature type="non-terminal residue" evidence="1">
    <location>
        <position position="14"/>
    </location>
</feature>
<evidence type="ECO:0000313" key="1">
    <source>
        <dbReference type="EMBL" id="KAK9843868.1"/>
    </source>
</evidence>
<comment type="caution">
    <text evidence="1">The sequence shown here is derived from an EMBL/GenBank/DDBJ whole genome shotgun (WGS) entry which is preliminary data.</text>
</comment>
<reference evidence="1 2" key="1">
    <citation type="journal article" date="2024" name="Nat. Commun.">
        <title>Phylogenomics reveals the evolutionary origins of lichenization in chlorophyte algae.</title>
        <authorList>
            <person name="Puginier C."/>
            <person name="Libourel C."/>
            <person name="Otte J."/>
            <person name="Skaloud P."/>
            <person name="Haon M."/>
            <person name="Grisel S."/>
            <person name="Petersen M."/>
            <person name="Berrin J.G."/>
            <person name="Delaux P.M."/>
            <person name="Dal Grande F."/>
            <person name="Keller J."/>
        </authorList>
    </citation>
    <scope>NUCLEOTIDE SEQUENCE [LARGE SCALE GENOMIC DNA]</scope>
    <source>
        <strain evidence="1 2">SAG 2523</strain>
    </source>
</reference>
<accession>A0AAW1SE04</accession>
<gene>
    <name evidence="1" type="ORF">WJX84_008876</name>
</gene>